<dbReference type="Pfam" id="PF00196">
    <property type="entry name" value="GerE"/>
    <property type="match status" value="1"/>
</dbReference>
<dbReference type="PRINTS" id="PR00038">
    <property type="entry name" value="HTHLUXR"/>
</dbReference>
<keyword evidence="7" id="KW-1185">Reference proteome</keyword>
<comment type="caution">
    <text evidence="6">The sequence shown here is derived from an EMBL/GenBank/DDBJ whole genome shotgun (WGS) entry which is preliminary data.</text>
</comment>
<feature type="modified residue" description="4-aspartylphosphate" evidence="3">
    <location>
        <position position="64"/>
    </location>
</feature>
<dbReference type="PANTHER" id="PTHR43214:SF43">
    <property type="entry name" value="TWO-COMPONENT RESPONSE REGULATOR"/>
    <property type="match status" value="1"/>
</dbReference>
<dbReference type="PROSITE" id="PS00622">
    <property type="entry name" value="HTH_LUXR_1"/>
    <property type="match status" value="1"/>
</dbReference>
<evidence type="ECO:0000313" key="7">
    <source>
        <dbReference type="Proteomes" id="UP001484239"/>
    </source>
</evidence>
<dbReference type="InterPro" id="IPR016032">
    <property type="entry name" value="Sig_transdc_resp-reg_C-effctor"/>
</dbReference>
<dbReference type="Proteomes" id="UP001484239">
    <property type="component" value="Unassembled WGS sequence"/>
</dbReference>
<dbReference type="InterPro" id="IPR058245">
    <property type="entry name" value="NreC/VraR/RcsB-like_REC"/>
</dbReference>
<dbReference type="SUPFAM" id="SSF52172">
    <property type="entry name" value="CheY-like"/>
    <property type="match status" value="1"/>
</dbReference>
<dbReference type="PANTHER" id="PTHR43214">
    <property type="entry name" value="TWO-COMPONENT RESPONSE REGULATOR"/>
    <property type="match status" value="1"/>
</dbReference>
<dbReference type="CDD" id="cd06170">
    <property type="entry name" value="LuxR_C_like"/>
    <property type="match status" value="1"/>
</dbReference>
<dbReference type="SUPFAM" id="SSF46894">
    <property type="entry name" value="C-terminal effector domain of the bipartite response regulators"/>
    <property type="match status" value="1"/>
</dbReference>
<dbReference type="Gene3D" id="3.40.50.2300">
    <property type="match status" value="1"/>
</dbReference>
<dbReference type="InterPro" id="IPR001789">
    <property type="entry name" value="Sig_transdc_resp-reg_receiver"/>
</dbReference>
<dbReference type="PROSITE" id="PS50043">
    <property type="entry name" value="HTH_LUXR_2"/>
    <property type="match status" value="1"/>
</dbReference>
<reference evidence="6 7" key="1">
    <citation type="submission" date="2024-02" db="EMBL/GenBank/DDBJ databases">
        <title>A novel Gemmatimonadota bacterium.</title>
        <authorList>
            <person name="Du Z.-J."/>
            <person name="Ye Y.-Q."/>
        </authorList>
    </citation>
    <scope>NUCLEOTIDE SEQUENCE [LARGE SCALE GENOMIC DNA]</scope>
    <source>
        <strain evidence="6 7">DH-20</strain>
    </source>
</reference>
<evidence type="ECO:0000259" key="4">
    <source>
        <dbReference type="PROSITE" id="PS50043"/>
    </source>
</evidence>
<name>A0ABU9E710_9BACT</name>
<feature type="domain" description="HTH luxR-type" evidence="4">
    <location>
        <begin position="156"/>
        <end position="221"/>
    </location>
</feature>
<evidence type="ECO:0000256" key="3">
    <source>
        <dbReference type="PROSITE-ProRule" id="PRU00169"/>
    </source>
</evidence>
<feature type="domain" description="Response regulatory" evidence="5">
    <location>
        <begin position="13"/>
        <end position="129"/>
    </location>
</feature>
<dbReference type="PROSITE" id="PS50110">
    <property type="entry name" value="RESPONSE_REGULATORY"/>
    <property type="match status" value="1"/>
</dbReference>
<proteinExistence type="predicted"/>
<evidence type="ECO:0000259" key="5">
    <source>
        <dbReference type="PROSITE" id="PS50110"/>
    </source>
</evidence>
<organism evidence="6 7">
    <name type="scientific">Gaopeijia maritima</name>
    <dbReference type="NCBI Taxonomy" id="3119007"/>
    <lineage>
        <taxon>Bacteria</taxon>
        <taxon>Pseudomonadati</taxon>
        <taxon>Gemmatimonadota</taxon>
        <taxon>Longimicrobiia</taxon>
        <taxon>Gaopeijiales</taxon>
        <taxon>Gaopeijiaceae</taxon>
        <taxon>Gaopeijia</taxon>
    </lineage>
</organism>
<keyword evidence="2" id="KW-0238">DNA-binding</keyword>
<dbReference type="EMBL" id="JBBHLI010000001">
    <property type="protein sequence ID" value="MEK9499400.1"/>
    <property type="molecule type" value="Genomic_DNA"/>
</dbReference>
<protein>
    <submittedName>
        <fullName evidence="6">Response regulator transcription factor</fullName>
    </submittedName>
</protein>
<keyword evidence="1 3" id="KW-0597">Phosphoprotein</keyword>
<gene>
    <name evidence="6" type="ORF">WI372_00220</name>
</gene>
<dbReference type="InterPro" id="IPR000792">
    <property type="entry name" value="Tscrpt_reg_LuxR_C"/>
</dbReference>
<sequence>MTASESATGTTLRIVVADDHAVVREGIRHVLERAEGLEVVAEAADGAEALAAVAEHAPDILVLDISMPELTGLEVTQRLRADGRQVGIVILSMFDDPEYVLQAVRSGADGYLLKDAGPAELRDAVLAVHDGREYLSERVTHQLSVALRSELEQEQRRSRLEQLTPREREVLVRVTRGRTAREIAEEFGISHRTVETHRERVMSKLRIRTIAGLTRFVLEAGIEGE</sequence>
<evidence type="ECO:0000256" key="2">
    <source>
        <dbReference type="ARBA" id="ARBA00023125"/>
    </source>
</evidence>
<dbReference type="SMART" id="SM00421">
    <property type="entry name" value="HTH_LUXR"/>
    <property type="match status" value="1"/>
</dbReference>
<dbReference type="SMART" id="SM00448">
    <property type="entry name" value="REC"/>
    <property type="match status" value="1"/>
</dbReference>
<dbReference type="CDD" id="cd17535">
    <property type="entry name" value="REC_NarL-like"/>
    <property type="match status" value="1"/>
</dbReference>
<evidence type="ECO:0000313" key="6">
    <source>
        <dbReference type="EMBL" id="MEK9499400.1"/>
    </source>
</evidence>
<dbReference type="InterPro" id="IPR011006">
    <property type="entry name" value="CheY-like_superfamily"/>
</dbReference>
<dbReference type="Pfam" id="PF00072">
    <property type="entry name" value="Response_reg"/>
    <property type="match status" value="1"/>
</dbReference>
<accession>A0ABU9E710</accession>
<dbReference type="RefSeq" id="WP_405286096.1">
    <property type="nucleotide sequence ID" value="NZ_JBBHLI010000001.1"/>
</dbReference>
<dbReference type="InterPro" id="IPR039420">
    <property type="entry name" value="WalR-like"/>
</dbReference>
<evidence type="ECO:0000256" key="1">
    <source>
        <dbReference type="ARBA" id="ARBA00022553"/>
    </source>
</evidence>